<proteinExistence type="predicted"/>
<accession>A0A179EU61</accession>
<dbReference type="EMBL" id="BJUG01000002">
    <property type="protein sequence ID" value="GEK36238.1"/>
    <property type="molecule type" value="Genomic_DNA"/>
</dbReference>
<name>A0A179EU61_ENTTH</name>
<organism evidence="3 4">
    <name type="scientific">Enterococcus thailandicus</name>
    <dbReference type="NCBI Taxonomy" id="417368"/>
    <lineage>
        <taxon>Bacteria</taxon>
        <taxon>Bacillati</taxon>
        <taxon>Bacillota</taxon>
        <taxon>Bacilli</taxon>
        <taxon>Lactobacillales</taxon>
        <taxon>Enterococcaceae</taxon>
        <taxon>Enterococcus</taxon>
    </lineage>
</organism>
<keyword evidence="1" id="KW-0472">Membrane</keyword>
<feature type="transmembrane region" description="Helical" evidence="1">
    <location>
        <begin position="44"/>
        <end position="65"/>
    </location>
</feature>
<dbReference type="OrthoDB" id="2191652at2"/>
<feature type="transmembrane region" description="Helical" evidence="1">
    <location>
        <begin position="7"/>
        <end position="24"/>
    </location>
</feature>
<evidence type="ECO:0000313" key="5">
    <source>
        <dbReference type="Proteomes" id="UP000321361"/>
    </source>
</evidence>
<gene>
    <name evidence="3" type="ORF">A6E74_03085</name>
    <name evidence="2" type="ORF">ETH01_05250</name>
</gene>
<keyword evidence="4" id="KW-1185">Reference proteome</keyword>
<keyword evidence="1" id="KW-0812">Transmembrane</keyword>
<evidence type="ECO:0000313" key="3">
    <source>
        <dbReference type="EMBL" id="OAQ56409.1"/>
    </source>
</evidence>
<sequence>MRKIHSLLNYSMGVIVLIALYQAFIKYPTYGTKLLAVTSEKQTAYSPTLILSTVTALAKSALYFFHKTTSMLKRKKQRKQLFLVLGAAGVIYFLPVIKEVFHQVTAAF</sequence>
<dbReference type="EMBL" id="LWMN01000010">
    <property type="protein sequence ID" value="OAQ56409.1"/>
    <property type="molecule type" value="Genomic_DNA"/>
</dbReference>
<reference evidence="3 4" key="1">
    <citation type="submission" date="2016-04" db="EMBL/GenBank/DDBJ databases">
        <title>Draft genome of an Enterococcus thailandicus strain isolated from bovine feces.</title>
        <authorList>
            <person name="Beukers A.G."/>
            <person name="Zaheer R."/>
            <person name="Goji N."/>
            <person name="Cook S.R."/>
            <person name="Amoako K."/>
            <person name="Chaves A.V."/>
            <person name="Ward M.P."/>
            <person name="Mcallister T.A."/>
        </authorList>
    </citation>
    <scope>NUCLEOTIDE SEQUENCE [LARGE SCALE GENOMIC DNA]</scope>
    <source>
        <strain evidence="3 4">F0711D 46</strain>
    </source>
</reference>
<dbReference type="Proteomes" id="UP000078516">
    <property type="component" value="Unassembled WGS sequence"/>
</dbReference>
<feature type="transmembrane region" description="Helical" evidence="1">
    <location>
        <begin position="81"/>
        <end position="97"/>
    </location>
</feature>
<evidence type="ECO:0000313" key="4">
    <source>
        <dbReference type="Proteomes" id="UP000078516"/>
    </source>
</evidence>
<comment type="caution">
    <text evidence="3">The sequence shown here is derived from an EMBL/GenBank/DDBJ whole genome shotgun (WGS) entry which is preliminary data.</text>
</comment>
<dbReference type="Proteomes" id="UP000321361">
    <property type="component" value="Unassembled WGS sequence"/>
</dbReference>
<reference evidence="2 5" key="2">
    <citation type="submission" date="2019-07" db="EMBL/GenBank/DDBJ databases">
        <title>Whole genome shotgun sequence of Enterococcus thailandicus NBRC 101867.</title>
        <authorList>
            <person name="Hosoyama A."/>
            <person name="Uohara A."/>
            <person name="Ohji S."/>
            <person name="Ichikawa N."/>
        </authorList>
    </citation>
    <scope>NUCLEOTIDE SEQUENCE [LARGE SCALE GENOMIC DNA]</scope>
    <source>
        <strain evidence="2 5">NBRC 101867</strain>
    </source>
</reference>
<evidence type="ECO:0000256" key="1">
    <source>
        <dbReference type="SAM" id="Phobius"/>
    </source>
</evidence>
<keyword evidence="1" id="KW-1133">Transmembrane helix</keyword>
<dbReference type="AlphaFoldDB" id="A0A179EU61"/>
<protein>
    <submittedName>
        <fullName evidence="3">Uncharacterized protein</fullName>
    </submittedName>
</protein>
<evidence type="ECO:0000313" key="2">
    <source>
        <dbReference type="EMBL" id="GEK36238.1"/>
    </source>
</evidence>